<dbReference type="SMART" id="SM00028">
    <property type="entry name" value="TPR"/>
    <property type="match status" value="10"/>
</dbReference>
<evidence type="ECO:0000256" key="1">
    <source>
        <dbReference type="ARBA" id="ARBA00022737"/>
    </source>
</evidence>
<evidence type="ECO:0008006" key="6">
    <source>
        <dbReference type="Google" id="ProtNLM"/>
    </source>
</evidence>
<dbReference type="Pfam" id="PF13432">
    <property type="entry name" value="TPR_16"/>
    <property type="match status" value="2"/>
</dbReference>
<dbReference type="PROSITE" id="PS51257">
    <property type="entry name" value="PROKAR_LIPOPROTEIN"/>
    <property type="match status" value="1"/>
</dbReference>
<dbReference type="InterPro" id="IPR019734">
    <property type="entry name" value="TPR_rpt"/>
</dbReference>
<keyword evidence="5" id="KW-1185">Reference proteome</keyword>
<dbReference type="Proteomes" id="UP001321825">
    <property type="component" value="Chromosome"/>
</dbReference>
<keyword evidence="2 3" id="KW-0802">TPR repeat</keyword>
<dbReference type="EMBL" id="AP024714">
    <property type="protein sequence ID" value="BCX80555.1"/>
    <property type="molecule type" value="Genomic_DNA"/>
</dbReference>
<evidence type="ECO:0000313" key="5">
    <source>
        <dbReference type="Proteomes" id="UP001321825"/>
    </source>
</evidence>
<keyword evidence="1" id="KW-0677">Repeat</keyword>
<dbReference type="InterPro" id="IPR003107">
    <property type="entry name" value="HAT"/>
</dbReference>
<evidence type="ECO:0000256" key="3">
    <source>
        <dbReference type="PROSITE-ProRule" id="PRU00339"/>
    </source>
</evidence>
<feature type="repeat" description="TPR" evidence="3">
    <location>
        <begin position="187"/>
        <end position="220"/>
    </location>
</feature>
<name>A0AAU9CC95_9GAMM</name>
<dbReference type="PROSITE" id="PS50005">
    <property type="entry name" value="TPR"/>
    <property type="match status" value="2"/>
</dbReference>
<dbReference type="PANTHER" id="PTHR45586:SF1">
    <property type="entry name" value="LIPOPOLYSACCHARIDE ASSEMBLY PROTEIN B"/>
    <property type="match status" value="1"/>
</dbReference>
<evidence type="ECO:0000256" key="2">
    <source>
        <dbReference type="ARBA" id="ARBA00022803"/>
    </source>
</evidence>
<protein>
    <recommendedName>
        <fullName evidence="6">Tetratricopeptide repeat protein</fullName>
    </recommendedName>
</protein>
<dbReference type="AlphaFoldDB" id="A0AAU9CC95"/>
<gene>
    <name evidence="4" type="ORF">MIT9_P0128</name>
</gene>
<dbReference type="GO" id="GO:0006396">
    <property type="term" value="P:RNA processing"/>
    <property type="evidence" value="ECO:0007669"/>
    <property type="project" value="InterPro"/>
</dbReference>
<dbReference type="Pfam" id="PF14559">
    <property type="entry name" value="TPR_19"/>
    <property type="match status" value="1"/>
</dbReference>
<accession>A0AAU9CC95</accession>
<dbReference type="Pfam" id="PF13429">
    <property type="entry name" value="TPR_15"/>
    <property type="match status" value="1"/>
</dbReference>
<dbReference type="SMART" id="SM00386">
    <property type="entry name" value="HAT"/>
    <property type="match status" value="5"/>
</dbReference>
<reference evidence="5" key="1">
    <citation type="journal article" date="2024" name="Int. J. Syst. Evol. Microbiol.">
        <title>Methylomarinovum tepidoasis sp. nov., a moderately thermophilic methanotroph of the family Methylothermaceae isolated from a deep-sea hydrothermal field.</title>
        <authorList>
            <person name="Hirayama H."/>
            <person name="Takaki Y."/>
            <person name="Abe M."/>
            <person name="Miyazaki M."/>
            <person name="Uematsu K."/>
            <person name="Matsui Y."/>
            <person name="Takai K."/>
        </authorList>
    </citation>
    <scope>NUCLEOTIDE SEQUENCE [LARGE SCALE GENOMIC DNA]</scope>
    <source>
        <strain evidence="5">IT-9</strain>
    </source>
</reference>
<dbReference type="RefSeq" id="WP_317705529.1">
    <property type="nucleotide sequence ID" value="NZ_AP024714.1"/>
</dbReference>
<dbReference type="Gene3D" id="1.25.40.10">
    <property type="entry name" value="Tetratricopeptide repeat domain"/>
    <property type="match status" value="4"/>
</dbReference>
<feature type="repeat" description="TPR" evidence="3">
    <location>
        <begin position="494"/>
        <end position="527"/>
    </location>
</feature>
<sequence>MIIRLVSLFIAVLVFSGCQALKRETSPPAFAEPILEIKHVDKASAIKSDILYALLAAELAGRRGDYPLALKLYLQVLDKVPDPRVAERAARIALYLKQYDKAAEAVRRWLQQAPDSPDAHELALILALRQGEADAAAAHFIRLLTLTPPSRRTEVLMEILRYMDRSVDKKVAAAVMAQVSRHFADAPEVLYAHAMLALRQGDVRKALAQVSRAVKLQPESTRLRLLQSHLLTQLGESDKARRILRDLVREHPDDLQLRLLYAQLLLKLKDFEAAEAELKRILKRDPDHPDALYAYALVNLQQGRDKVAETTLRRLLKQPKWRVEAYSYLGRIALRHHRYQEALAWFDKVKDDKLGFDARVNAVMALAKLKRIDEALRRIETLYDRYPKFRLQLHLLKAEILTQARRLQAAFDALTQALADFPAHPDLLYARALVAEQMGKPHQAIADLRAALEKKPDDPNLLNALGYTLLEYQGPLDEARTYLEKAIRLKPDDPAVLDSYGWLQYRLGHYSQALEYLQRAYAANPDPEIAYHLGEVYWALGQRDKARKVWRKALAEAGDDPRVARFRKRVADRLVP</sequence>
<dbReference type="PANTHER" id="PTHR45586">
    <property type="entry name" value="TPR REPEAT-CONTAINING PROTEIN PA4667"/>
    <property type="match status" value="1"/>
</dbReference>
<dbReference type="KEGG" id="mcau:MIT9_P0128"/>
<dbReference type="InterPro" id="IPR051012">
    <property type="entry name" value="CellSynth/LPSAsmb/PSIAsmb"/>
</dbReference>
<organism evidence="4 5">
    <name type="scientific">Methylomarinovum caldicuralii</name>
    <dbReference type="NCBI Taxonomy" id="438856"/>
    <lineage>
        <taxon>Bacteria</taxon>
        <taxon>Pseudomonadati</taxon>
        <taxon>Pseudomonadota</taxon>
        <taxon>Gammaproteobacteria</taxon>
        <taxon>Methylococcales</taxon>
        <taxon>Methylothermaceae</taxon>
        <taxon>Methylomarinovum</taxon>
    </lineage>
</organism>
<evidence type="ECO:0000313" key="4">
    <source>
        <dbReference type="EMBL" id="BCX80555.1"/>
    </source>
</evidence>
<proteinExistence type="predicted"/>
<dbReference type="SUPFAM" id="SSF48452">
    <property type="entry name" value="TPR-like"/>
    <property type="match status" value="2"/>
</dbReference>
<dbReference type="InterPro" id="IPR011990">
    <property type="entry name" value="TPR-like_helical_dom_sf"/>
</dbReference>